<keyword evidence="2" id="KW-1133">Transmembrane helix</keyword>
<proteinExistence type="predicted"/>
<protein>
    <submittedName>
        <fullName evidence="3">Uncharacterized protein</fullName>
    </submittedName>
</protein>
<reference evidence="3 4" key="1">
    <citation type="submission" date="2019-01" db="EMBL/GenBank/DDBJ databases">
        <authorList>
            <person name="Sayadi A."/>
        </authorList>
    </citation>
    <scope>NUCLEOTIDE SEQUENCE [LARGE SCALE GENOMIC DNA]</scope>
</reference>
<feature type="transmembrane region" description="Helical" evidence="2">
    <location>
        <begin position="151"/>
        <end position="180"/>
    </location>
</feature>
<evidence type="ECO:0000256" key="1">
    <source>
        <dbReference type="SAM" id="MobiDB-lite"/>
    </source>
</evidence>
<feature type="transmembrane region" description="Helical" evidence="2">
    <location>
        <begin position="125"/>
        <end position="145"/>
    </location>
</feature>
<feature type="region of interest" description="Disordered" evidence="1">
    <location>
        <begin position="190"/>
        <end position="214"/>
    </location>
</feature>
<evidence type="ECO:0000313" key="4">
    <source>
        <dbReference type="Proteomes" id="UP000410492"/>
    </source>
</evidence>
<sequence>MHFWIDKRSQACGFNVYRQVRPSLSGYGRNQGNLCGGFFPESMVTPVHRFQSIESVVNNGLRCNRSTGYHARPSVHCSPSVHYNGVSSNIQIPRVPQMGGSLEMVATAQNPTTRTRASPTSKLKCGVWIFFALVTFFLAGSKYYFHGINIGVEALVFCTLLVVVLIVGGLVSLCEAMFFYAPANNRATSSAQVTDQSDNQETHNNSVPTTAAVNNAEMPPPPYHIAVMLSPQNEDMDTIHVIRDSPPPSYEKVFSNSTNSPINRQKENANFATVFNRTHPVPT</sequence>
<organism evidence="3 4">
    <name type="scientific">Callosobruchus maculatus</name>
    <name type="common">Southern cowpea weevil</name>
    <name type="synonym">Pulse bruchid</name>
    <dbReference type="NCBI Taxonomy" id="64391"/>
    <lineage>
        <taxon>Eukaryota</taxon>
        <taxon>Metazoa</taxon>
        <taxon>Ecdysozoa</taxon>
        <taxon>Arthropoda</taxon>
        <taxon>Hexapoda</taxon>
        <taxon>Insecta</taxon>
        <taxon>Pterygota</taxon>
        <taxon>Neoptera</taxon>
        <taxon>Endopterygota</taxon>
        <taxon>Coleoptera</taxon>
        <taxon>Polyphaga</taxon>
        <taxon>Cucujiformia</taxon>
        <taxon>Chrysomeloidea</taxon>
        <taxon>Chrysomelidae</taxon>
        <taxon>Bruchinae</taxon>
        <taxon>Bruchini</taxon>
        <taxon>Callosobruchus</taxon>
    </lineage>
</organism>
<dbReference type="OrthoDB" id="7683804at2759"/>
<gene>
    <name evidence="3" type="ORF">CALMAC_LOCUS13065</name>
</gene>
<evidence type="ECO:0000256" key="2">
    <source>
        <dbReference type="SAM" id="Phobius"/>
    </source>
</evidence>
<keyword evidence="2" id="KW-0472">Membrane</keyword>
<keyword evidence="2" id="KW-0812">Transmembrane</keyword>
<dbReference type="EMBL" id="CAACVG010009406">
    <property type="protein sequence ID" value="VEN53177.1"/>
    <property type="molecule type" value="Genomic_DNA"/>
</dbReference>
<evidence type="ECO:0000313" key="3">
    <source>
        <dbReference type="EMBL" id="VEN53177.1"/>
    </source>
</evidence>
<feature type="compositionally biased region" description="Polar residues" evidence="1">
    <location>
        <begin position="190"/>
        <end position="213"/>
    </location>
</feature>
<name>A0A653CZ95_CALMS</name>
<accession>A0A653CZ95</accession>
<dbReference type="Proteomes" id="UP000410492">
    <property type="component" value="Unassembled WGS sequence"/>
</dbReference>
<keyword evidence="4" id="KW-1185">Reference proteome</keyword>
<dbReference type="AlphaFoldDB" id="A0A653CZ95"/>